<protein>
    <submittedName>
        <fullName evidence="1">Uncharacterized protein</fullName>
    </submittedName>
</protein>
<dbReference type="AlphaFoldDB" id="A0A3P7RE45"/>
<name>A0A3P7RE45_DIBLA</name>
<sequence length="31" mass="3619">MEELKAKGVDLNEDIQPDNILMDKDQDQILF</sequence>
<dbReference type="EMBL" id="UYRU01102614">
    <property type="protein sequence ID" value="VDN41792.1"/>
    <property type="molecule type" value="Genomic_DNA"/>
</dbReference>
<reference evidence="1 2" key="1">
    <citation type="submission" date="2018-11" db="EMBL/GenBank/DDBJ databases">
        <authorList>
            <consortium name="Pathogen Informatics"/>
        </authorList>
    </citation>
    <scope>NUCLEOTIDE SEQUENCE [LARGE SCALE GENOMIC DNA]</scope>
</reference>
<evidence type="ECO:0000313" key="1">
    <source>
        <dbReference type="EMBL" id="VDN41792.1"/>
    </source>
</evidence>
<accession>A0A3P7RE45</accession>
<organism evidence="1 2">
    <name type="scientific">Dibothriocephalus latus</name>
    <name type="common">Fish tapeworm</name>
    <name type="synonym">Diphyllobothrium latum</name>
    <dbReference type="NCBI Taxonomy" id="60516"/>
    <lineage>
        <taxon>Eukaryota</taxon>
        <taxon>Metazoa</taxon>
        <taxon>Spiralia</taxon>
        <taxon>Lophotrochozoa</taxon>
        <taxon>Platyhelminthes</taxon>
        <taxon>Cestoda</taxon>
        <taxon>Eucestoda</taxon>
        <taxon>Diphyllobothriidea</taxon>
        <taxon>Diphyllobothriidae</taxon>
        <taxon>Dibothriocephalus</taxon>
    </lineage>
</organism>
<keyword evidence="2" id="KW-1185">Reference proteome</keyword>
<evidence type="ECO:0000313" key="2">
    <source>
        <dbReference type="Proteomes" id="UP000281553"/>
    </source>
</evidence>
<gene>
    <name evidence="1" type="ORF">DILT_LOCUS18645</name>
</gene>
<proteinExistence type="predicted"/>
<dbReference type="Proteomes" id="UP000281553">
    <property type="component" value="Unassembled WGS sequence"/>
</dbReference>